<comment type="caution">
    <text evidence="1">The sequence shown here is derived from an EMBL/GenBank/DDBJ whole genome shotgun (WGS) entry which is preliminary data.</text>
</comment>
<dbReference type="AlphaFoldDB" id="A0A917JFZ0"/>
<sequence>MGFMEAMRKMEDQSCNQKTIHVLNGQAMLQTVKENQLLLDDTVIAFNEAMCTHQTNFPIFTENFNHLRAKGHDVTLESYHSVVLQALQPLFDTTFDQIVLWFGKDVFCQMNVLTLLAYFEQAGVKAAIYLATFDEIMDDGVTLQQMRLGTFRELYGTVLIEKRQPNPTGNVILDQAIALFLALEQLDNPIALWIKQNQELTDNQLVQALIQQFPEYGYGDVQYQALIQNTKNNAKDK</sequence>
<protein>
    <submittedName>
        <fullName evidence="1">AraC family transcriptional regulator</fullName>
    </submittedName>
</protein>
<keyword evidence="2" id="KW-1185">Reference proteome</keyword>
<dbReference type="Proteomes" id="UP000622610">
    <property type="component" value="Unassembled WGS sequence"/>
</dbReference>
<dbReference type="RefSeq" id="WP_188368389.1">
    <property type="nucleotide sequence ID" value="NZ_BMDT01000012.1"/>
</dbReference>
<reference evidence="1" key="1">
    <citation type="journal article" date="2014" name="Int. J. Syst. Evol. Microbiol.">
        <title>Complete genome sequence of Corynebacterium casei LMG S-19264T (=DSM 44701T), isolated from a smear-ripened cheese.</title>
        <authorList>
            <consortium name="US DOE Joint Genome Institute (JGI-PGF)"/>
            <person name="Walter F."/>
            <person name="Albersmeier A."/>
            <person name="Kalinowski J."/>
            <person name="Ruckert C."/>
        </authorList>
    </citation>
    <scope>NUCLEOTIDE SEQUENCE</scope>
    <source>
        <strain evidence="1">CCM 8433</strain>
    </source>
</reference>
<accession>A0A917JFZ0</accession>
<evidence type="ECO:0000313" key="2">
    <source>
        <dbReference type="Proteomes" id="UP000622610"/>
    </source>
</evidence>
<name>A0A917JFZ0_9ENTE</name>
<dbReference type="EMBL" id="BMDT01000012">
    <property type="protein sequence ID" value="GGI66563.1"/>
    <property type="molecule type" value="Genomic_DNA"/>
</dbReference>
<gene>
    <name evidence="1" type="ORF">GCM10011482_22170</name>
</gene>
<organism evidence="1 2">
    <name type="scientific">Enterococcus alcedinis</name>
    <dbReference type="NCBI Taxonomy" id="1274384"/>
    <lineage>
        <taxon>Bacteria</taxon>
        <taxon>Bacillati</taxon>
        <taxon>Bacillota</taxon>
        <taxon>Bacilli</taxon>
        <taxon>Lactobacillales</taxon>
        <taxon>Enterococcaceae</taxon>
        <taxon>Enterococcus</taxon>
    </lineage>
</organism>
<proteinExistence type="predicted"/>
<reference evidence="1" key="2">
    <citation type="submission" date="2020-09" db="EMBL/GenBank/DDBJ databases">
        <authorList>
            <person name="Sun Q."/>
            <person name="Sedlacek I."/>
        </authorList>
    </citation>
    <scope>NUCLEOTIDE SEQUENCE</scope>
    <source>
        <strain evidence="1">CCM 8433</strain>
    </source>
</reference>
<evidence type="ECO:0000313" key="1">
    <source>
        <dbReference type="EMBL" id="GGI66563.1"/>
    </source>
</evidence>